<organism evidence="5 6">
    <name type="scientific">Amanita muscaria (strain Koide BX008)</name>
    <dbReference type="NCBI Taxonomy" id="946122"/>
    <lineage>
        <taxon>Eukaryota</taxon>
        <taxon>Fungi</taxon>
        <taxon>Dikarya</taxon>
        <taxon>Basidiomycota</taxon>
        <taxon>Agaricomycotina</taxon>
        <taxon>Agaricomycetes</taxon>
        <taxon>Agaricomycetidae</taxon>
        <taxon>Agaricales</taxon>
        <taxon>Pluteineae</taxon>
        <taxon>Amanitaceae</taxon>
        <taxon>Amanita</taxon>
    </lineage>
</organism>
<dbReference type="GO" id="GO:0006400">
    <property type="term" value="P:tRNA modification"/>
    <property type="evidence" value="ECO:0007669"/>
    <property type="project" value="TreeGrafter"/>
</dbReference>
<dbReference type="FunCoup" id="A0A0C2T188">
    <property type="interactions" value="496"/>
</dbReference>
<proteinExistence type="inferred from homology"/>
<evidence type="ECO:0000256" key="4">
    <source>
        <dbReference type="ARBA" id="ARBA00022840"/>
    </source>
</evidence>
<dbReference type="OrthoDB" id="775260at2759"/>
<keyword evidence="6" id="KW-1185">Reference proteome</keyword>
<dbReference type="Proteomes" id="UP000054549">
    <property type="component" value="Unassembled WGS sequence"/>
</dbReference>
<reference evidence="5 6" key="1">
    <citation type="submission" date="2014-04" db="EMBL/GenBank/DDBJ databases">
        <title>Evolutionary Origins and Diversification of the Mycorrhizal Mutualists.</title>
        <authorList>
            <consortium name="DOE Joint Genome Institute"/>
            <consortium name="Mycorrhizal Genomics Consortium"/>
            <person name="Kohler A."/>
            <person name="Kuo A."/>
            <person name="Nagy L.G."/>
            <person name="Floudas D."/>
            <person name="Copeland A."/>
            <person name="Barry K.W."/>
            <person name="Cichocki N."/>
            <person name="Veneault-Fourrey C."/>
            <person name="LaButti K."/>
            <person name="Lindquist E.A."/>
            <person name="Lipzen A."/>
            <person name="Lundell T."/>
            <person name="Morin E."/>
            <person name="Murat C."/>
            <person name="Riley R."/>
            <person name="Ohm R."/>
            <person name="Sun H."/>
            <person name="Tunlid A."/>
            <person name="Henrissat B."/>
            <person name="Grigoriev I.V."/>
            <person name="Hibbett D.S."/>
            <person name="Martin F."/>
        </authorList>
    </citation>
    <scope>NUCLEOTIDE SEQUENCE [LARGE SCALE GENOMIC DNA]</scope>
    <source>
        <strain evidence="5 6">Koide BX008</strain>
    </source>
</reference>
<dbReference type="HAMAP" id="MF_00185">
    <property type="entry name" value="IPP_trans"/>
    <property type="match status" value="1"/>
</dbReference>
<dbReference type="InParanoid" id="A0A0C2T188"/>
<dbReference type="GO" id="GO:0005524">
    <property type="term" value="F:ATP binding"/>
    <property type="evidence" value="ECO:0007669"/>
    <property type="project" value="UniProtKB-KW"/>
</dbReference>
<dbReference type="PANTHER" id="PTHR11088:SF89">
    <property type="entry name" value="TRNA DIMETHYLALLYLTRANSFERASE"/>
    <property type="match status" value="1"/>
</dbReference>
<keyword evidence="3" id="KW-0547">Nucleotide-binding</keyword>
<dbReference type="InterPro" id="IPR027417">
    <property type="entry name" value="P-loop_NTPase"/>
</dbReference>
<comment type="similarity">
    <text evidence="1">Belongs to the IPP transferase family.</text>
</comment>
<keyword evidence="2" id="KW-0808">Transferase</keyword>
<dbReference type="AlphaFoldDB" id="A0A0C2T188"/>
<dbReference type="Gene3D" id="1.10.20.140">
    <property type="match status" value="1"/>
</dbReference>
<accession>A0A0C2T188</accession>
<dbReference type="InterPro" id="IPR039657">
    <property type="entry name" value="Dimethylallyltransferase"/>
</dbReference>
<name>A0A0C2T188_AMAMK</name>
<dbReference type="GO" id="GO:0005739">
    <property type="term" value="C:mitochondrion"/>
    <property type="evidence" value="ECO:0007669"/>
    <property type="project" value="TreeGrafter"/>
</dbReference>
<dbReference type="PANTHER" id="PTHR11088">
    <property type="entry name" value="TRNA DIMETHYLALLYLTRANSFERASE"/>
    <property type="match status" value="1"/>
</dbReference>
<gene>
    <name evidence="5" type="ORF">M378DRAFT_68808</name>
</gene>
<evidence type="ECO:0000256" key="3">
    <source>
        <dbReference type="ARBA" id="ARBA00022741"/>
    </source>
</evidence>
<dbReference type="SUPFAM" id="SSF52540">
    <property type="entry name" value="P-loop containing nucleoside triphosphate hydrolases"/>
    <property type="match status" value="1"/>
</dbReference>
<protein>
    <submittedName>
        <fullName evidence="5">Uncharacterized protein</fullName>
    </submittedName>
</protein>
<evidence type="ECO:0000256" key="1">
    <source>
        <dbReference type="ARBA" id="ARBA00005842"/>
    </source>
</evidence>
<dbReference type="Pfam" id="PF01715">
    <property type="entry name" value="IPPT"/>
    <property type="match status" value="2"/>
</dbReference>
<evidence type="ECO:0000256" key="2">
    <source>
        <dbReference type="ARBA" id="ARBA00022679"/>
    </source>
</evidence>
<dbReference type="STRING" id="946122.A0A0C2T188"/>
<evidence type="ECO:0000313" key="6">
    <source>
        <dbReference type="Proteomes" id="UP000054549"/>
    </source>
</evidence>
<evidence type="ECO:0000313" key="5">
    <source>
        <dbReference type="EMBL" id="KIL69540.1"/>
    </source>
</evidence>
<dbReference type="EMBL" id="KN818225">
    <property type="protein sequence ID" value="KIL69540.1"/>
    <property type="molecule type" value="Genomic_DNA"/>
</dbReference>
<sequence>MNPRPIIAICGTTGVGKSNLAVDLALHLSRGFLSWSGARVINADAMQVYRGMDVITNKIPESEKHGVEHLLMGFKEPGEQYVVGQWINDALKAIEETHRRNEVPIIVGGTSYWIQHLVFPGLLVSEGSPSLATPHLGTSTEPPSQENFRPQSNLLAHSISLLKSDLLELFTNLPSQPPSASTDSSAAWKLYTLLSELDPVIASQWHWRDTRKVHRSLQIIKETGKRASEIAAEQSKVGTWGTPRFRTLIFWLYSEPSALAERLNSRVDRMIQQGLLEEVQSLREISVGPGKGEVALVPNYTLGIYQAIGYREFNEYLTAESPTDAALTNAVERMKISTRQYAKRQISWIRNKLLPAIKRANNRTPNSVPIYLLDATVEPGESWESGVKQQAIEIMQDFLEQRTLRDPHTTSELASTILAVDDESKDPTVTSQRPRKITCPICTTQPDRPFMVNDGPEWRAHEHTRTHRRLAAKRANMNLGHQHISVNDDGPNTGR</sequence>
<keyword evidence="4" id="KW-0067">ATP-binding</keyword>
<dbReference type="Gene3D" id="3.40.50.300">
    <property type="entry name" value="P-loop containing nucleotide triphosphate hydrolases"/>
    <property type="match status" value="1"/>
</dbReference>
<dbReference type="HOGENOM" id="CLU_032616_2_3_1"/>
<dbReference type="InterPro" id="IPR018022">
    <property type="entry name" value="IPT"/>
</dbReference>
<dbReference type="GO" id="GO:0052381">
    <property type="term" value="F:tRNA dimethylallyltransferase activity"/>
    <property type="evidence" value="ECO:0007669"/>
    <property type="project" value="InterPro"/>
</dbReference>